<evidence type="ECO:0000313" key="13">
    <source>
        <dbReference type="Proteomes" id="UP000751190"/>
    </source>
</evidence>
<protein>
    <recommendedName>
        <fullName evidence="4 11">2-(3-amino-3-carboxypropyl)histidine synthase subunit 1</fullName>
        <ecNumber evidence="3 11">2.5.1.108</ecNumber>
    </recommendedName>
</protein>
<keyword evidence="11" id="KW-0004">4Fe-4S</keyword>
<keyword evidence="8" id="KW-0408">Iron</keyword>
<comment type="function">
    <text evidence="11">Catalyzes the first step of diphthamide biosynthesis, a post-translational modification of histidine which occurs in elongation factor 2.</text>
</comment>
<dbReference type="PANTHER" id="PTHR10762">
    <property type="entry name" value="DIPHTHAMIDE BIOSYNTHESIS PROTEIN"/>
    <property type="match status" value="1"/>
</dbReference>
<dbReference type="UniPathway" id="UPA00559"/>
<dbReference type="InterPro" id="IPR035435">
    <property type="entry name" value="DPH1/DPH2_euk_archaea"/>
</dbReference>
<accession>A0A8J6CH92</accession>
<dbReference type="OMA" id="PGQVLGC"/>
<dbReference type="InterPro" id="IPR042263">
    <property type="entry name" value="DPH1/DPH2_1"/>
</dbReference>
<dbReference type="InterPro" id="IPR042265">
    <property type="entry name" value="DPH1/DPH2_3"/>
</dbReference>
<dbReference type="GO" id="GO:0090560">
    <property type="term" value="F:2-(3-amino-3-carboxypropyl)histidine synthase activity"/>
    <property type="evidence" value="ECO:0007669"/>
    <property type="project" value="UniProtKB-UniRule"/>
</dbReference>
<evidence type="ECO:0000256" key="1">
    <source>
        <dbReference type="ARBA" id="ARBA00005156"/>
    </source>
</evidence>
<dbReference type="Gene3D" id="3.40.50.11860">
    <property type="entry name" value="Diphthamide synthesis DPH1/DPH2 domain 3"/>
    <property type="match status" value="1"/>
</dbReference>
<keyword evidence="13" id="KW-1185">Reference proteome</keyword>
<keyword evidence="9" id="KW-0411">Iron-sulfur</keyword>
<dbReference type="GO" id="GO:0051539">
    <property type="term" value="F:4 iron, 4 sulfur cluster binding"/>
    <property type="evidence" value="ECO:0007669"/>
    <property type="project" value="UniProtKB-UniRule"/>
</dbReference>
<keyword evidence="7" id="KW-0479">Metal-binding</keyword>
<dbReference type="NCBIfam" id="TIGR00322">
    <property type="entry name" value="diphth2_R"/>
    <property type="match status" value="1"/>
</dbReference>
<name>A0A8J6CH92_DIALT</name>
<dbReference type="Proteomes" id="UP000751190">
    <property type="component" value="Unassembled WGS sequence"/>
</dbReference>
<organism evidence="12 13">
    <name type="scientific">Diacronema lutheri</name>
    <name type="common">Unicellular marine alga</name>
    <name type="synonym">Monochrysis lutheri</name>
    <dbReference type="NCBI Taxonomy" id="2081491"/>
    <lineage>
        <taxon>Eukaryota</taxon>
        <taxon>Haptista</taxon>
        <taxon>Haptophyta</taxon>
        <taxon>Pavlovophyceae</taxon>
        <taxon>Pavlovales</taxon>
        <taxon>Pavlovaceae</taxon>
        <taxon>Diacronema</taxon>
    </lineage>
</organism>
<dbReference type="GO" id="GO:0017183">
    <property type="term" value="P:protein histidyl modification to diphthamide"/>
    <property type="evidence" value="ECO:0007669"/>
    <property type="project" value="UniProtKB-UniRule"/>
</dbReference>
<dbReference type="SFLD" id="SFLDS00032">
    <property type="entry name" value="Radical_SAM_3-amino-3-carboxyp"/>
    <property type="match status" value="1"/>
</dbReference>
<comment type="pathway">
    <text evidence="1 11">Protein modification; peptidyl-diphthamide biosynthesis.</text>
</comment>
<gene>
    <name evidence="12" type="ORF">KFE25_009337</name>
</gene>
<evidence type="ECO:0000256" key="5">
    <source>
        <dbReference type="ARBA" id="ARBA00022679"/>
    </source>
</evidence>
<evidence type="ECO:0000313" key="12">
    <source>
        <dbReference type="EMBL" id="KAG8470916.1"/>
    </source>
</evidence>
<evidence type="ECO:0000256" key="8">
    <source>
        <dbReference type="ARBA" id="ARBA00023004"/>
    </source>
</evidence>
<evidence type="ECO:0000256" key="10">
    <source>
        <dbReference type="ARBA" id="ARBA00048403"/>
    </source>
</evidence>
<keyword evidence="5 11" id="KW-0808">Transferase</keyword>
<dbReference type="EMBL" id="JAGTXO010000001">
    <property type="protein sequence ID" value="KAG8470916.1"/>
    <property type="molecule type" value="Genomic_DNA"/>
</dbReference>
<dbReference type="InterPro" id="IPR042264">
    <property type="entry name" value="DPH1/DPH2_2"/>
</dbReference>
<dbReference type="PIRSF" id="PIRSF004967">
    <property type="entry name" value="DPH1"/>
    <property type="match status" value="1"/>
</dbReference>
<dbReference type="EC" id="2.5.1.108" evidence="3 11"/>
<reference evidence="12" key="1">
    <citation type="submission" date="2021-05" db="EMBL/GenBank/DDBJ databases">
        <title>The genome of the haptophyte Pavlova lutheri (Diacronema luteri, Pavlovales) - a model for lipid biosynthesis in eukaryotic algae.</title>
        <authorList>
            <person name="Hulatt C.J."/>
            <person name="Posewitz M.C."/>
        </authorList>
    </citation>
    <scope>NUCLEOTIDE SEQUENCE</scope>
    <source>
        <strain evidence="12">NIVA-4/92</strain>
    </source>
</reference>
<evidence type="ECO:0000256" key="3">
    <source>
        <dbReference type="ARBA" id="ARBA00012221"/>
    </source>
</evidence>
<dbReference type="GO" id="GO:0046872">
    <property type="term" value="F:metal ion binding"/>
    <property type="evidence" value="ECO:0007669"/>
    <property type="project" value="UniProtKB-KW"/>
</dbReference>
<dbReference type="FunFam" id="3.40.50.11840:FF:000001">
    <property type="entry name" value="2-(3-amino-3-carboxypropyl)histidine synthase subunit 1"/>
    <property type="match status" value="1"/>
</dbReference>
<comment type="similarity">
    <text evidence="2 11">Belongs to the DPH1/DPH2 family. DPH1 subfamily.</text>
</comment>
<evidence type="ECO:0000256" key="9">
    <source>
        <dbReference type="ARBA" id="ARBA00023014"/>
    </source>
</evidence>
<evidence type="ECO:0000256" key="11">
    <source>
        <dbReference type="PIRNR" id="PIRNR004967"/>
    </source>
</evidence>
<dbReference type="FunFam" id="3.40.50.11850:FF:000002">
    <property type="entry name" value="2-(3-amino-3-carboxypropyl)histidine synthase subunit 1"/>
    <property type="match status" value="1"/>
</dbReference>
<evidence type="ECO:0000256" key="7">
    <source>
        <dbReference type="ARBA" id="ARBA00022723"/>
    </source>
</evidence>
<dbReference type="Pfam" id="PF01866">
    <property type="entry name" value="Diphthamide_syn"/>
    <property type="match status" value="1"/>
</dbReference>
<dbReference type="Gene3D" id="3.40.50.11850">
    <property type="entry name" value="Diphthamide synthesis DPH1/DPH2 domain 2"/>
    <property type="match status" value="1"/>
</dbReference>
<dbReference type="FunFam" id="3.40.50.11860:FF:000002">
    <property type="entry name" value="2-(3-amino-3-carboxypropyl)histidine synthase subunit 1"/>
    <property type="match status" value="1"/>
</dbReference>
<comment type="caution">
    <text evidence="12">The sequence shown here is derived from an EMBL/GenBank/DDBJ whole genome shotgun (WGS) entry which is preliminary data.</text>
</comment>
<dbReference type="PANTHER" id="PTHR10762:SF1">
    <property type="entry name" value="2-(3-AMINO-3-CARBOXYPROPYL)HISTIDINE SYNTHASE SUBUNIT 1"/>
    <property type="match status" value="1"/>
</dbReference>
<sequence length="419" mass="45884">MAALEVKHEPVRPVVRRRYGHQIPPEIVDDPQLKAAMSALPANYNFEVHKTLWRIQQAKASRVALQFPEGLLMYACTLSDIISEFTGAETLIMGDVTYGACCIDDLSARALGCDLLVHYGHSCLVPVDSASIAVLYVFVEIGIDVEHFVQTVRANVPHESRLALLGTVQFLKAMHAARPQLAETFAAVGVPQAKPLSAGETLGCTAPRLAAGEADLIVFLADGRFHPEAAMIHNPHVPLLRYDPYARLLTREEYDHTRMLALRHDAVCAAREAKRFGLVLGTLGRQGNPAILEHLIALLSALHIEHVVVLLSELFPAKLSLFRGVDAWVQVACPRLSIDWGHGFAAPVLTPYEAEVALGAREWQSVYPMSYYAREGGSFANYATDAERKATRDSCCQPAAERAACEGGRCALERDGCER</sequence>
<proteinExistence type="inferred from homology"/>
<evidence type="ECO:0000256" key="6">
    <source>
        <dbReference type="ARBA" id="ARBA00022691"/>
    </source>
</evidence>
<evidence type="ECO:0000256" key="2">
    <source>
        <dbReference type="ARBA" id="ARBA00010173"/>
    </source>
</evidence>
<evidence type="ECO:0000256" key="4">
    <source>
        <dbReference type="ARBA" id="ARBA00021915"/>
    </source>
</evidence>
<keyword evidence="6 11" id="KW-0949">S-adenosyl-L-methionine</keyword>
<dbReference type="Gene3D" id="3.40.50.11840">
    <property type="entry name" value="Diphthamide synthesis DPH1/DPH2 domain 1"/>
    <property type="match status" value="1"/>
</dbReference>
<dbReference type="OrthoDB" id="1649088at2759"/>
<comment type="cofactor">
    <cofactor evidence="11">
        <name>[4Fe-4S] cluster</name>
        <dbReference type="ChEBI" id="CHEBI:49883"/>
    </cofactor>
    <text evidence="11">Binds 1 [4Fe-4S] cluster per subunit. The cluster is coordinated with 3 cysteines and an exchangeable S-adenosyl-L-methionine.</text>
</comment>
<comment type="catalytic activity">
    <reaction evidence="10 11">
        <text>L-histidyl-[translation elongation factor 2] + S-adenosyl-L-methionine = 2-[(3S)-amino-3-carboxypropyl]-L-histidyl-[translation elongation factor 2] + S-methyl-5'-thioadenosine + H(+)</text>
        <dbReference type="Rhea" id="RHEA:36783"/>
        <dbReference type="Rhea" id="RHEA-COMP:9748"/>
        <dbReference type="Rhea" id="RHEA-COMP:9749"/>
        <dbReference type="ChEBI" id="CHEBI:15378"/>
        <dbReference type="ChEBI" id="CHEBI:17509"/>
        <dbReference type="ChEBI" id="CHEBI:29979"/>
        <dbReference type="ChEBI" id="CHEBI:59789"/>
        <dbReference type="ChEBI" id="CHEBI:73995"/>
        <dbReference type="EC" id="2.5.1.108"/>
    </reaction>
</comment>
<dbReference type="AlphaFoldDB" id="A0A8J6CH92"/>
<dbReference type="InterPro" id="IPR016435">
    <property type="entry name" value="DPH1/DPH2"/>
</dbReference>